<organism evidence="3 4">
    <name type="scientific">Streptomyces glomeratus</name>
    <dbReference type="NCBI Taxonomy" id="284452"/>
    <lineage>
        <taxon>Bacteria</taxon>
        <taxon>Bacillati</taxon>
        <taxon>Actinomycetota</taxon>
        <taxon>Actinomycetes</taxon>
        <taxon>Kitasatosporales</taxon>
        <taxon>Streptomycetaceae</taxon>
        <taxon>Streptomyces</taxon>
    </lineage>
</organism>
<feature type="transmembrane region" description="Helical" evidence="2">
    <location>
        <begin position="142"/>
        <end position="162"/>
    </location>
</feature>
<feature type="region of interest" description="Disordered" evidence="1">
    <location>
        <begin position="116"/>
        <end position="136"/>
    </location>
</feature>
<reference evidence="4" key="1">
    <citation type="journal article" date="2019" name="Int. J. Syst. Evol. Microbiol.">
        <title>The Global Catalogue of Microorganisms (GCM) 10K type strain sequencing project: providing services to taxonomists for standard genome sequencing and annotation.</title>
        <authorList>
            <consortium name="The Broad Institute Genomics Platform"/>
            <consortium name="The Broad Institute Genome Sequencing Center for Infectious Disease"/>
            <person name="Wu L."/>
            <person name="Ma J."/>
        </authorList>
    </citation>
    <scope>NUCLEOTIDE SEQUENCE [LARGE SCALE GENOMIC DNA]</scope>
    <source>
        <strain evidence="4">JCM 9091</strain>
    </source>
</reference>
<dbReference type="InterPro" id="IPR045931">
    <property type="entry name" value="DUF6350"/>
</dbReference>
<feature type="transmembrane region" description="Helical" evidence="2">
    <location>
        <begin position="382"/>
        <end position="403"/>
    </location>
</feature>
<feature type="transmembrane region" description="Helical" evidence="2">
    <location>
        <begin position="423"/>
        <end position="444"/>
    </location>
</feature>
<accession>A0ABP6L4L3</accession>
<dbReference type="Proteomes" id="UP001501532">
    <property type="component" value="Unassembled WGS sequence"/>
</dbReference>
<feature type="transmembrane region" description="Helical" evidence="2">
    <location>
        <begin position="338"/>
        <end position="361"/>
    </location>
</feature>
<dbReference type="Pfam" id="PF19877">
    <property type="entry name" value="DUF6350"/>
    <property type="match status" value="1"/>
</dbReference>
<keyword evidence="2" id="KW-1133">Transmembrane helix</keyword>
<keyword evidence="2" id="KW-0812">Transmembrane</keyword>
<gene>
    <name evidence="3" type="ORF">GCM10010448_13120</name>
</gene>
<feature type="transmembrane region" description="Helical" evidence="2">
    <location>
        <begin position="169"/>
        <end position="192"/>
    </location>
</feature>
<evidence type="ECO:0000256" key="1">
    <source>
        <dbReference type="SAM" id="MobiDB-lite"/>
    </source>
</evidence>
<feature type="transmembrane region" description="Helical" evidence="2">
    <location>
        <begin position="233"/>
        <end position="255"/>
    </location>
</feature>
<feature type="transmembrane region" description="Helical" evidence="2">
    <location>
        <begin position="88"/>
        <end position="108"/>
    </location>
</feature>
<comment type="caution">
    <text evidence="3">The sequence shown here is derived from an EMBL/GenBank/DDBJ whole genome shotgun (WGS) entry which is preliminary data.</text>
</comment>
<feature type="compositionally biased region" description="Basic residues" evidence="1">
    <location>
        <begin position="453"/>
        <end position="462"/>
    </location>
</feature>
<evidence type="ECO:0000313" key="3">
    <source>
        <dbReference type="EMBL" id="GAA3032462.1"/>
    </source>
</evidence>
<feature type="region of interest" description="Disordered" evidence="1">
    <location>
        <begin position="451"/>
        <end position="493"/>
    </location>
</feature>
<keyword evidence="2" id="KW-0472">Membrane</keyword>
<proteinExistence type="predicted"/>
<dbReference type="EMBL" id="BAAAUF010000010">
    <property type="protein sequence ID" value="GAA3032462.1"/>
    <property type="molecule type" value="Genomic_DNA"/>
</dbReference>
<feature type="region of interest" description="Disordered" evidence="1">
    <location>
        <begin position="1"/>
        <end position="20"/>
    </location>
</feature>
<evidence type="ECO:0000313" key="4">
    <source>
        <dbReference type="Proteomes" id="UP001501532"/>
    </source>
</evidence>
<feature type="transmembrane region" description="Helical" evidence="2">
    <location>
        <begin position="64"/>
        <end position="81"/>
    </location>
</feature>
<feature type="transmembrane region" description="Helical" evidence="2">
    <location>
        <begin position="276"/>
        <end position="297"/>
    </location>
</feature>
<sequence length="530" mass="53389">MTRWTDRRTPPSSPPARSRDRWAGLGGSLLDGAVAAVLGLGSLAVLVIVLWISSPFPDTGPGGALHLAASVWLLAHGVELVRTETLSGVPAPVGVTPLLLAVVPVWLLHRAGRDAVGGEDGEDGEDGGEGEGDEPLVAAGTAWSGVAAGYLGVGAMAALYASGGTLRPAWTWTAVSLPLVTVVTSGVGVWTAQAAVPWPVRRVLERLPSAGRRLPTAGTVRPGGRTGPSVLRAALAGTATLVGAGALLVGASLVWHGGATRASFLELTGGWSGRCAVLLLAAALLPNAAVWGAAYGLGPGFLLGAGHVIGPLSTARPPALLPPFPLLAAVPTTGAGPLLWAMGAVPAAAGVTVGWFVAGAACGGRGRRRSRDGVWSAGRTTAAMTMAGLLCGALFGGLAQAAGGPLGVAALAHLGPVGWQVGGAAAVWTVGVGMPVALCVRAWWLRGTGKAERRGRRMRRPRPVPESSVVPAPSAPPPLVPAPAGVRRPGDITLWEDPDLKPYEVLSGEVDPFLSDFGRSEPPPGPAPNP</sequence>
<feature type="transmembrane region" description="Helical" evidence="2">
    <location>
        <begin position="29"/>
        <end position="52"/>
    </location>
</feature>
<protein>
    <submittedName>
        <fullName evidence="3">DUF6350 family protein</fullName>
    </submittedName>
</protein>
<keyword evidence="4" id="KW-1185">Reference proteome</keyword>
<feature type="compositionally biased region" description="Acidic residues" evidence="1">
    <location>
        <begin position="117"/>
        <end position="134"/>
    </location>
</feature>
<name>A0ABP6L4L3_9ACTN</name>
<evidence type="ECO:0000256" key="2">
    <source>
        <dbReference type="SAM" id="Phobius"/>
    </source>
</evidence>